<keyword evidence="3 6" id="KW-0812">Transmembrane</keyword>
<feature type="transmembrane region" description="Helical" evidence="6">
    <location>
        <begin position="180"/>
        <end position="200"/>
    </location>
</feature>
<dbReference type="Pfam" id="PF05425">
    <property type="entry name" value="CopD"/>
    <property type="match status" value="1"/>
</dbReference>
<proteinExistence type="predicted"/>
<evidence type="ECO:0000256" key="5">
    <source>
        <dbReference type="ARBA" id="ARBA00023136"/>
    </source>
</evidence>
<feature type="transmembrane region" description="Helical" evidence="6">
    <location>
        <begin position="603"/>
        <end position="622"/>
    </location>
</feature>
<evidence type="ECO:0000256" key="6">
    <source>
        <dbReference type="SAM" id="Phobius"/>
    </source>
</evidence>
<keyword evidence="4 6" id="KW-1133">Transmembrane helix</keyword>
<accession>A0AAP7CBM3</accession>
<feature type="transmembrane region" description="Helical" evidence="6">
    <location>
        <begin position="319"/>
        <end position="338"/>
    </location>
</feature>
<feature type="transmembrane region" description="Helical" evidence="6">
    <location>
        <begin position="378"/>
        <end position="395"/>
    </location>
</feature>
<evidence type="ECO:0000259" key="7">
    <source>
        <dbReference type="Pfam" id="PF05425"/>
    </source>
</evidence>
<dbReference type="InterPro" id="IPR032694">
    <property type="entry name" value="CopC/D"/>
</dbReference>
<dbReference type="Proteomes" id="UP000591626">
    <property type="component" value="Unassembled WGS sequence"/>
</dbReference>
<keyword evidence="2" id="KW-1003">Cell membrane</keyword>
<dbReference type="InterPro" id="IPR008457">
    <property type="entry name" value="Cu-R_CopD_dom"/>
</dbReference>
<dbReference type="AlphaFoldDB" id="A0AAP7CBM3"/>
<sequence>MTETARKPAVVSAWPLYLAALAAAAVVAGAVAQSFSGGSLAALGIPDPGVTTTFGLPALRGVAWILMALAVGSFMLSSFFIPPRMQGEDLNGAQLTVDGHIASRTGAHASAGIVLIGLLMIPLVLSDVSGQPMKTVMFEAAAWSQALEQVEEARVWLIVAAFAAVVAVGGYVATSWWSQVALFIGAIVVVMPIGLTGHSATGGSHDFGTNSLIWHLVAMLLWVGGLMALVAHALRRGPHLTEASRRYSMVALFSILVMALSGVINALVRVRISELTEYSYGIVLIVKTVAIMLLGIIGYAHRERTIPLLNTQPKAFARLGAVEVLIMAAVSGLAVTLGRTPPPPPLDPNLTRMQVKMGYNLSEQISWTNWITLWRPELLFSVIAILLAVYYLRLVRRVDGWKTSRTVWWLLGCVTVVVTLSSGLGMHMPASYSVHMSVHMILSMGVPVFLVLGAPLTLIGKAYPAGEFNPRMWVESFQRSKFLRMVTFPPVSTIQFLVFFYAMYVFVPFYELMISEHAGHVIMNAVFMVSGYFYFWELIGPDHIEGRATAKTRLAWLWVSMPFHLFMGVYLMQLGVVMGEDFYNNLELPWNPDLAQIQKEGGGIAWASGSFPLLIVFGELFMQWLREDRAETEEADRRAKETDDEEWRRYNEMLAQYGNRS</sequence>
<evidence type="ECO:0000313" key="9">
    <source>
        <dbReference type="Proteomes" id="UP000591626"/>
    </source>
</evidence>
<feature type="transmembrane region" description="Helical" evidence="6">
    <location>
        <begin position="440"/>
        <end position="461"/>
    </location>
</feature>
<feature type="transmembrane region" description="Helical" evidence="6">
    <location>
        <begin position="212"/>
        <end position="234"/>
    </location>
</feature>
<dbReference type="GO" id="GO:0006825">
    <property type="term" value="P:copper ion transport"/>
    <property type="evidence" value="ECO:0007669"/>
    <property type="project" value="InterPro"/>
</dbReference>
<dbReference type="InterPro" id="IPR019108">
    <property type="entry name" value="Caa3_assmbl_CtaG-rel"/>
</dbReference>
<evidence type="ECO:0000256" key="3">
    <source>
        <dbReference type="ARBA" id="ARBA00022692"/>
    </source>
</evidence>
<feature type="transmembrane region" description="Helical" evidence="6">
    <location>
        <begin position="280"/>
        <end position="299"/>
    </location>
</feature>
<evidence type="ECO:0000256" key="1">
    <source>
        <dbReference type="ARBA" id="ARBA00004651"/>
    </source>
</evidence>
<feature type="transmembrane region" description="Helical" evidence="6">
    <location>
        <begin position="246"/>
        <end position="268"/>
    </location>
</feature>
<feature type="transmembrane region" description="Helical" evidence="6">
    <location>
        <begin position="153"/>
        <end position="173"/>
    </location>
</feature>
<dbReference type="GO" id="GO:0005886">
    <property type="term" value="C:plasma membrane"/>
    <property type="evidence" value="ECO:0007669"/>
    <property type="project" value="UniProtKB-SubCell"/>
</dbReference>
<feature type="transmembrane region" description="Helical" evidence="6">
    <location>
        <begin position="101"/>
        <end position="125"/>
    </location>
</feature>
<feature type="transmembrane region" description="Helical" evidence="6">
    <location>
        <begin position="518"/>
        <end position="535"/>
    </location>
</feature>
<comment type="subcellular location">
    <subcellularLocation>
        <location evidence="1">Cell membrane</location>
        <topology evidence="1">Multi-pass membrane protein</topology>
    </subcellularLocation>
</comment>
<reference evidence="8 9" key="1">
    <citation type="submission" date="2020-03" db="EMBL/GenBank/DDBJ databases">
        <title>Draft genome sequences of bacterial isolates from the female urobiome.</title>
        <authorList>
            <person name="Miller-Ensminger T."/>
            <person name="Wolfe A.J."/>
            <person name="Putonti C."/>
        </authorList>
    </citation>
    <scope>NUCLEOTIDE SEQUENCE [LARGE SCALE GENOMIC DNA]</scope>
    <source>
        <strain evidence="8 9">UMB8490</strain>
    </source>
</reference>
<dbReference type="Pfam" id="PF09678">
    <property type="entry name" value="Caa3_CtaG"/>
    <property type="match status" value="1"/>
</dbReference>
<feature type="domain" description="Copper resistance protein D" evidence="7">
    <location>
        <begin position="243"/>
        <end position="337"/>
    </location>
</feature>
<feature type="transmembrane region" description="Helical" evidence="6">
    <location>
        <begin position="407"/>
        <end position="428"/>
    </location>
</feature>
<feature type="transmembrane region" description="Helical" evidence="6">
    <location>
        <begin position="482"/>
        <end position="506"/>
    </location>
</feature>
<protein>
    <submittedName>
        <fullName evidence="8">Bifunctional copper resistance protein CopD/cytochrome c oxidase assembly protein</fullName>
    </submittedName>
</protein>
<name>A0AAP7CBM3_9CORY</name>
<comment type="caution">
    <text evidence="8">The sequence shown here is derived from an EMBL/GenBank/DDBJ whole genome shotgun (WGS) entry which is preliminary data.</text>
</comment>
<organism evidence="8 9">
    <name type="scientific">Corynebacterium coyleae</name>
    <dbReference type="NCBI Taxonomy" id="53374"/>
    <lineage>
        <taxon>Bacteria</taxon>
        <taxon>Bacillati</taxon>
        <taxon>Actinomycetota</taxon>
        <taxon>Actinomycetes</taxon>
        <taxon>Mycobacteriales</taxon>
        <taxon>Corynebacteriaceae</taxon>
        <taxon>Corynebacterium</taxon>
    </lineage>
</organism>
<dbReference type="RefSeq" id="WP_167615794.1">
    <property type="nucleotide sequence ID" value="NZ_JAAUVV010000002.1"/>
</dbReference>
<evidence type="ECO:0000313" key="8">
    <source>
        <dbReference type="EMBL" id="NJJ03169.1"/>
    </source>
</evidence>
<dbReference type="EMBL" id="JAAUVV010000002">
    <property type="protein sequence ID" value="NJJ03169.1"/>
    <property type="molecule type" value="Genomic_DNA"/>
</dbReference>
<dbReference type="PANTHER" id="PTHR34820">
    <property type="entry name" value="INNER MEMBRANE PROTEIN YEBZ"/>
    <property type="match status" value="1"/>
</dbReference>
<dbReference type="PANTHER" id="PTHR34820:SF4">
    <property type="entry name" value="INNER MEMBRANE PROTEIN YEBZ"/>
    <property type="match status" value="1"/>
</dbReference>
<evidence type="ECO:0000256" key="2">
    <source>
        <dbReference type="ARBA" id="ARBA00022475"/>
    </source>
</evidence>
<keyword evidence="5 6" id="KW-0472">Membrane</keyword>
<gene>
    <name evidence="8" type="ORF">HC138_02075</name>
</gene>
<feature type="transmembrane region" description="Helical" evidence="6">
    <location>
        <begin position="61"/>
        <end position="81"/>
    </location>
</feature>
<feature type="transmembrane region" description="Helical" evidence="6">
    <location>
        <begin position="555"/>
        <end position="578"/>
    </location>
</feature>
<evidence type="ECO:0000256" key="4">
    <source>
        <dbReference type="ARBA" id="ARBA00022989"/>
    </source>
</evidence>